<evidence type="ECO:0000256" key="1">
    <source>
        <dbReference type="ARBA" id="ARBA00022737"/>
    </source>
</evidence>
<organism evidence="3 4">
    <name type="scientific">Discostella pseudostelligera</name>
    <dbReference type="NCBI Taxonomy" id="259834"/>
    <lineage>
        <taxon>Eukaryota</taxon>
        <taxon>Sar</taxon>
        <taxon>Stramenopiles</taxon>
        <taxon>Ochrophyta</taxon>
        <taxon>Bacillariophyta</taxon>
        <taxon>Coscinodiscophyceae</taxon>
        <taxon>Thalassiosirophycidae</taxon>
        <taxon>Stephanodiscales</taxon>
        <taxon>Stephanodiscaceae</taxon>
        <taxon>Discostella</taxon>
    </lineage>
</organism>
<reference evidence="3 4" key="1">
    <citation type="submission" date="2024-10" db="EMBL/GenBank/DDBJ databases">
        <title>Updated reference genomes for cyclostephanoid diatoms.</title>
        <authorList>
            <person name="Roberts W.R."/>
            <person name="Alverson A.J."/>
        </authorList>
    </citation>
    <scope>NUCLEOTIDE SEQUENCE [LARGE SCALE GENOMIC DNA]</scope>
    <source>
        <strain evidence="3 4">AJA232-27</strain>
    </source>
</reference>
<keyword evidence="1" id="KW-0677">Repeat</keyword>
<dbReference type="PANTHER" id="PTHR47942:SF63">
    <property type="entry name" value="PENTATRICOPEPTIDE REPEAT-CONTAINING PROTEIN"/>
    <property type="match status" value="1"/>
</dbReference>
<dbReference type="EMBL" id="JALLBG020000055">
    <property type="protein sequence ID" value="KAL3769415.1"/>
    <property type="molecule type" value="Genomic_DNA"/>
</dbReference>
<comment type="caution">
    <text evidence="3">The sequence shown here is derived from an EMBL/GenBank/DDBJ whole genome shotgun (WGS) entry which is preliminary data.</text>
</comment>
<evidence type="ECO:0000313" key="4">
    <source>
        <dbReference type="Proteomes" id="UP001530293"/>
    </source>
</evidence>
<dbReference type="Gene3D" id="1.25.40.10">
    <property type="entry name" value="Tetratricopeptide repeat domain"/>
    <property type="match status" value="3"/>
</dbReference>
<dbReference type="InterPro" id="IPR011990">
    <property type="entry name" value="TPR-like_helical_dom_sf"/>
</dbReference>
<protein>
    <recommendedName>
        <fullName evidence="5">Pentacotripeptide-repeat region of PRORP domain-containing protein</fullName>
    </recommendedName>
</protein>
<dbReference type="InterPro" id="IPR002885">
    <property type="entry name" value="PPR_rpt"/>
</dbReference>
<evidence type="ECO:0000313" key="3">
    <source>
        <dbReference type="EMBL" id="KAL3769415.1"/>
    </source>
</evidence>
<dbReference type="Proteomes" id="UP001530293">
    <property type="component" value="Unassembled WGS sequence"/>
</dbReference>
<sequence length="1135" mass="127974">MLQRRTVGVFASSFKRRLLTTATTATLSTGTTVRCTSHHTHLRRRRQGLILESWRCFATDINSGVAVSAASSSASGINEHNEIEHQSAVGDAILGNVPCPIDDAAATTTTTAIDKEGNSPKGKNKGIRNNLLEYTKSLLSSPSSSTPDYGNLSYTKIMEISHCIQQWISTGEHRHLGAAQVLLLLQRLIFERMVVMGRQRRKTVQVDNGVITWDMFHIPLIVSYLNKLYTGQDFVDKMMIIVAMFEEGEELMFHEEENDGQVLFAEERTGWEESVPYKSIIAILCDARTVDATAAAELILHRFESRWFSDINYKHANPPTTETYNRIISSWYNLSRGGDGPPGAAEHGLGCIVVRRPIASWPYNYHPNPCSNLLSHMVQLYNSDRSAMTRMKPDELSFHYAISSVYRDQQVEYPRGIKNVDRSSTAGKQCYDHLMTMLDFYDADLVAFATVLHALSRGNGEDDEERAKEVLDVMLCMSGIGATPPPSREVKYDVLPRTMHFNVVLGKMARRRRGQGRGRVVGGDVALAVARRYVGIMEMLQQNEERDMTTTTKHEQTNSSQYLFAEHGNEGYDNVEGNNEDGTSSYEEGWDTYDEITRISMTTSAPNIVTYNCLLSIAARLERPEAVEEILDRMIERYSSGKSQVKPDRVSFNTVLLAWSKVTSQRGRLKTEEILHRMNEMADNGDELLRPDRTSMTTVINAITSSYDRGAPIQAERIIELMEGKKEPSLRPDVVTYTSLIKCWAKCGRPRAGDRAVEIIDKLHQRYDDGYTECKPDSMLYNVALNAIAESGGDKAPERTEELLNRMLDRYYAGETDLAPTTHSFSMAILAWARTNDVRGAMKAEQFLQKMHAFEDSGGIASPNTICYSTCILAWKNSHHPDAGIRAQSLLEKMETYENRGLPNLKPNVIAYTTAMDAWINSRHPDALVKVEAILEQMLDRSRNGDRDSVPTITTMNIVMKAIRYSSIAAKYQKAEELLKRMKSMDKNGIGRVRPTVSTYNAFFSACAMTEGSAQDRLNAFSLVLKYLGELQGSEHIMSIDKYTWPAVWKACENLLDVKKDMAWINHVFELTIQSGHVNELLFNNMRRLLPAKYLQKKLKTDLDVHQMTVHQLPSGWTCNVKLGMDRNHQYKAQS</sequence>
<dbReference type="PANTHER" id="PTHR47942">
    <property type="entry name" value="TETRATRICOPEPTIDE REPEAT (TPR)-LIKE SUPERFAMILY PROTEIN-RELATED"/>
    <property type="match status" value="1"/>
</dbReference>
<dbReference type="Pfam" id="PF13812">
    <property type="entry name" value="PPR_3"/>
    <property type="match status" value="1"/>
</dbReference>
<feature type="repeat" description="PPR" evidence="2">
    <location>
        <begin position="607"/>
        <end position="637"/>
    </location>
</feature>
<dbReference type="AlphaFoldDB" id="A0ABD3MZT7"/>
<dbReference type="Pfam" id="PF01535">
    <property type="entry name" value="PPR"/>
    <property type="match status" value="1"/>
</dbReference>
<gene>
    <name evidence="3" type="ORF">ACHAWU_008824</name>
</gene>
<accession>A0ABD3MZT7</accession>
<dbReference type="InterPro" id="IPR051222">
    <property type="entry name" value="PPR/CCM1_RNA-binding"/>
</dbReference>
<keyword evidence="4" id="KW-1185">Reference proteome</keyword>
<evidence type="ECO:0008006" key="5">
    <source>
        <dbReference type="Google" id="ProtNLM"/>
    </source>
</evidence>
<proteinExistence type="predicted"/>
<name>A0ABD3MZT7_9STRA</name>
<dbReference type="PROSITE" id="PS51375">
    <property type="entry name" value="PPR"/>
    <property type="match status" value="1"/>
</dbReference>
<evidence type="ECO:0000256" key="2">
    <source>
        <dbReference type="PROSITE-ProRule" id="PRU00708"/>
    </source>
</evidence>